<reference evidence="7" key="1">
    <citation type="submission" date="2020-03" db="EMBL/GenBank/DDBJ databases">
        <title>Evolution of repeat sequences and sex chromosomes of tilapia species revealed by chromosome-level genomes.</title>
        <authorList>
            <person name="Xu L."/>
            <person name="Tao W."/>
            <person name="Wang D."/>
            <person name="Zhou Q."/>
        </authorList>
    </citation>
    <scope>NUCLEOTIDE SEQUENCE [LARGE SCALE GENOMIC DNA]</scope>
    <source>
        <strain evidence="7">Israel</strain>
    </source>
</reference>
<gene>
    <name evidence="6" type="primary">LOC116327590</name>
</gene>
<proteinExistence type="inferred from homology"/>
<reference evidence="6" key="3">
    <citation type="submission" date="2025-09" db="UniProtKB">
        <authorList>
            <consortium name="Ensembl"/>
        </authorList>
    </citation>
    <scope>IDENTIFICATION</scope>
</reference>
<dbReference type="PANTHER" id="PTHR10903:SF186">
    <property type="entry name" value="GTPASE IMAP FAMILY MEMBER 4-LIKE-RELATED"/>
    <property type="match status" value="1"/>
</dbReference>
<keyword evidence="3" id="KW-0342">GTP-binding</keyword>
<name>A0AAZ1XGG6_OREAU</name>
<reference evidence="6" key="2">
    <citation type="submission" date="2025-08" db="UniProtKB">
        <authorList>
            <consortium name="Ensembl"/>
        </authorList>
    </citation>
    <scope>IDENTIFICATION</scope>
</reference>
<dbReference type="GO" id="GO:0005525">
    <property type="term" value="F:GTP binding"/>
    <property type="evidence" value="ECO:0007669"/>
    <property type="project" value="UniProtKB-KW"/>
</dbReference>
<evidence type="ECO:0000256" key="2">
    <source>
        <dbReference type="ARBA" id="ARBA00022741"/>
    </source>
</evidence>
<dbReference type="FunFam" id="3.40.50.300:FF:000366">
    <property type="entry name" value="GTPase, IMAP family member 2"/>
    <property type="match status" value="3"/>
</dbReference>
<dbReference type="InterPro" id="IPR045058">
    <property type="entry name" value="GIMA/IAN/Toc"/>
</dbReference>
<feature type="domain" description="AIG1-type G" evidence="5">
    <location>
        <begin position="430"/>
        <end position="627"/>
    </location>
</feature>
<dbReference type="AlphaFoldDB" id="A0AAZ1XGG6"/>
<sequence length="747" mass="81727">MDSKYTRLEEEEPEETEKPELRIVLIGKTGVGKSASGNTILGEKAFESKTSLSSVTSVCQKKTGLFKGQKLAVIDTPGLFDTEKTEDDVKEDISRSIPLAVPGPHVFLVVIQANRFTKQEQEAVNKIQNMFGEKSACYTMALFTCGDNLEADGDTIEKMINDNPVISDFISECGGGYHVFNNRDKDPSQVIELLKKIKSMTAGNGGGYYTNEMFREAQRVMNKPEADLRIVLVGKTRVGKSTAGNIILRGTVFRSTASFATPQCQKETGLFKGQKLAVIDTPGLFDTKTTEWEVKEEISTCIPLAAPGPHVFLVVIQANRFTDEDEKTVNIIQNMFGEQSARYTMALFTFGDNLERDGVTIEQMINDNHVITNFISECRGGYHVFNNRKKGPSQVRELLKKINTMIAGNGGGYYTNEMFKEAQRAVEKIEADLRIVLVGKTRVGKSAAGNIILRKTVFRSTASSSSETSECQKETCQFEGQTLAVIDTPGLYKTKLTEEEVKREIVRCISFAAPGPHVFLVVIQPNRFTKEEQKTVKIIQKIFGEQAADYTMALVIHEDDVNKDTIEKAIKHQNLKHFISQCRGGYHVFNSRNKDRSQVRELLKEINTMIKRNGGCCYTTKMFEAAKKDIKTEMEQLQKENPKMTAKEARYKAERSNKFTNGSRDAVIVGADTGVNVGVAAGAGAGASAGLGAGIGIEVAVGAGIGAIGGPVGATIGGLAGGFVGLAVDSIVKSVTLKRKLNNCVTQ</sequence>
<dbReference type="Pfam" id="PF04548">
    <property type="entry name" value="AIG1"/>
    <property type="match status" value="3"/>
</dbReference>
<evidence type="ECO:0000313" key="6">
    <source>
        <dbReference type="Ensembl" id="ENSOABP00000066685.1"/>
    </source>
</evidence>
<keyword evidence="4" id="KW-0175">Coiled coil</keyword>
<dbReference type="PROSITE" id="PS51720">
    <property type="entry name" value="G_AIG1"/>
    <property type="match status" value="3"/>
</dbReference>
<feature type="domain" description="AIG1-type G" evidence="5">
    <location>
        <begin position="225"/>
        <end position="423"/>
    </location>
</feature>
<dbReference type="SUPFAM" id="SSF52540">
    <property type="entry name" value="P-loop containing nucleoside triphosphate hydrolases"/>
    <property type="match status" value="3"/>
</dbReference>
<evidence type="ECO:0000256" key="4">
    <source>
        <dbReference type="SAM" id="Coils"/>
    </source>
</evidence>
<dbReference type="RefSeq" id="XP_039466147.1">
    <property type="nucleotide sequence ID" value="XM_039610213.1"/>
</dbReference>
<keyword evidence="2" id="KW-0547">Nucleotide-binding</keyword>
<accession>A0AAZ1XGG6</accession>
<dbReference type="PANTHER" id="PTHR10903">
    <property type="entry name" value="GTPASE, IMAP FAMILY MEMBER-RELATED"/>
    <property type="match status" value="1"/>
</dbReference>
<dbReference type="GeneID" id="116327590"/>
<keyword evidence="7" id="KW-1185">Reference proteome</keyword>
<evidence type="ECO:0000256" key="1">
    <source>
        <dbReference type="ARBA" id="ARBA00008535"/>
    </source>
</evidence>
<dbReference type="CDD" id="cd01852">
    <property type="entry name" value="AIG1"/>
    <property type="match status" value="3"/>
</dbReference>
<dbReference type="Gene3D" id="3.40.50.300">
    <property type="entry name" value="P-loop containing nucleotide triphosphate hydrolases"/>
    <property type="match status" value="3"/>
</dbReference>
<evidence type="ECO:0000256" key="3">
    <source>
        <dbReference type="ARBA" id="ARBA00023134"/>
    </source>
</evidence>
<feature type="coiled-coil region" evidence="4">
    <location>
        <begin position="620"/>
        <end position="654"/>
    </location>
</feature>
<dbReference type="KEGG" id="oau:116327590"/>
<organism evidence="6 7">
    <name type="scientific">Oreochromis aureus</name>
    <name type="common">Israeli tilapia</name>
    <name type="synonym">Chromis aureus</name>
    <dbReference type="NCBI Taxonomy" id="47969"/>
    <lineage>
        <taxon>Eukaryota</taxon>
        <taxon>Metazoa</taxon>
        <taxon>Chordata</taxon>
        <taxon>Craniata</taxon>
        <taxon>Vertebrata</taxon>
        <taxon>Euteleostomi</taxon>
        <taxon>Actinopterygii</taxon>
        <taxon>Neopterygii</taxon>
        <taxon>Teleostei</taxon>
        <taxon>Neoteleostei</taxon>
        <taxon>Acanthomorphata</taxon>
        <taxon>Ovalentaria</taxon>
        <taxon>Cichlomorphae</taxon>
        <taxon>Cichliformes</taxon>
        <taxon>Cichlidae</taxon>
        <taxon>African cichlids</taxon>
        <taxon>Pseudocrenilabrinae</taxon>
        <taxon>Oreochromini</taxon>
        <taxon>Oreochromis</taxon>
    </lineage>
</organism>
<evidence type="ECO:0000313" key="7">
    <source>
        <dbReference type="Proteomes" id="UP000472276"/>
    </source>
</evidence>
<comment type="similarity">
    <text evidence="1">Belongs to the TRAFAC class TrmE-Era-EngA-EngB-Septin-like GTPase superfamily. AIG1/Toc34/Toc159-like paraseptin GTPase family. IAN subfamily.</text>
</comment>
<feature type="domain" description="AIG1-type G" evidence="5">
    <location>
        <begin position="18"/>
        <end position="218"/>
    </location>
</feature>
<evidence type="ECO:0000259" key="5">
    <source>
        <dbReference type="PROSITE" id="PS51720"/>
    </source>
</evidence>
<protein>
    <recommendedName>
        <fullName evidence="5">AIG1-type G domain-containing protein</fullName>
    </recommendedName>
</protein>
<dbReference type="Ensembl" id="ENSOABT00000072990.1">
    <property type="protein sequence ID" value="ENSOABP00000066685.1"/>
    <property type="gene ID" value="ENSOABG00000031920.1"/>
</dbReference>
<dbReference type="InterPro" id="IPR006703">
    <property type="entry name" value="G_AIG1"/>
</dbReference>
<dbReference type="InterPro" id="IPR027417">
    <property type="entry name" value="P-loop_NTPase"/>
</dbReference>
<dbReference type="Proteomes" id="UP000472276">
    <property type="component" value="Unassembled WGS sequence"/>
</dbReference>